<evidence type="ECO:0008006" key="5">
    <source>
        <dbReference type="Google" id="ProtNLM"/>
    </source>
</evidence>
<evidence type="ECO:0000313" key="3">
    <source>
        <dbReference type="EMBL" id="GGV16449.1"/>
    </source>
</evidence>
<proteinExistence type="predicted"/>
<organism evidence="3 4">
    <name type="scientific">Streptomyces filipinensis</name>
    <dbReference type="NCBI Taxonomy" id="66887"/>
    <lineage>
        <taxon>Bacteria</taxon>
        <taxon>Bacillati</taxon>
        <taxon>Actinomycetota</taxon>
        <taxon>Actinomycetes</taxon>
        <taxon>Kitasatosporales</taxon>
        <taxon>Streptomycetaceae</taxon>
        <taxon>Streptomyces</taxon>
    </lineage>
</organism>
<evidence type="ECO:0000256" key="2">
    <source>
        <dbReference type="SAM" id="Phobius"/>
    </source>
</evidence>
<feature type="region of interest" description="Disordered" evidence="1">
    <location>
        <begin position="63"/>
        <end position="90"/>
    </location>
</feature>
<evidence type="ECO:0000313" key="4">
    <source>
        <dbReference type="Proteomes" id="UP000618795"/>
    </source>
</evidence>
<protein>
    <recommendedName>
        <fullName evidence="5">WD40 repeat domain-containing protein</fullName>
    </recommendedName>
</protein>
<dbReference type="InterPro" id="IPR015943">
    <property type="entry name" value="WD40/YVTN_repeat-like_dom_sf"/>
</dbReference>
<keyword evidence="4" id="KW-1185">Reference proteome</keyword>
<accession>A0A918II59</accession>
<dbReference type="EMBL" id="BMTD01000018">
    <property type="protein sequence ID" value="GGV16449.1"/>
    <property type="molecule type" value="Genomic_DNA"/>
</dbReference>
<keyword evidence="2" id="KW-0472">Membrane</keyword>
<keyword evidence="2" id="KW-1133">Transmembrane helix</keyword>
<reference evidence="3" key="2">
    <citation type="submission" date="2020-09" db="EMBL/GenBank/DDBJ databases">
        <authorList>
            <person name="Sun Q."/>
            <person name="Ohkuma M."/>
        </authorList>
    </citation>
    <scope>NUCLEOTIDE SEQUENCE</scope>
    <source>
        <strain evidence="3">JCM 4369</strain>
    </source>
</reference>
<feature type="transmembrane region" description="Helical" evidence="2">
    <location>
        <begin position="41"/>
        <end position="61"/>
    </location>
</feature>
<comment type="caution">
    <text evidence="3">The sequence shown here is derived from an EMBL/GenBank/DDBJ whole genome shotgun (WGS) entry which is preliminary data.</text>
</comment>
<name>A0A918II59_9ACTN</name>
<dbReference type="Proteomes" id="UP000618795">
    <property type="component" value="Unassembled WGS sequence"/>
</dbReference>
<dbReference type="AlphaFoldDB" id="A0A918II59"/>
<dbReference type="Gene3D" id="2.130.10.10">
    <property type="entry name" value="YVTN repeat-like/Quinoprotein amine dehydrogenase"/>
    <property type="match status" value="1"/>
</dbReference>
<dbReference type="SUPFAM" id="SSF82171">
    <property type="entry name" value="DPP6 N-terminal domain-like"/>
    <property type="match status" value="1"/>
</dbReference>
<dbReference type="RefSeq" id="WP_191877036.1">
    <property type="nucleotide sequence ID" value="NZ_BMTD01000018.1"/>
</dbReference>
<reference evidence="3" key="1">
    <citation type="journal article" date="2014" name="Int. J. Syst. Evol. Microbiol.">
        <title>Complete genome sequence of Corynebacterium casei LMG S-19264T (=DSM 44701T), isolated from a smear-ripened cheese.</title>
        <authorList>
            <consortium name="US DOE Joint Genome Institute (JGI-PGF)"/>
            <person name="Walter F."/>
            <person name="Albersmeier A."/>
            <person name="Kalinowski J."/>
            <person name="Ruckert C."/>
        </authorList>
    </citation>
    <scope>NUCLEOTIDE SEQUENCE</scope>
    <source>
        <strain evidence="3">JCM 4369</strain>
    </source>
</reference>
<gene>
    <name evidence="3" type="ORF">GCM10010260_64650</name>
</gene>
<sequence>MNVEELVRDALREQAVQQPPAPPGFADRVLGARRRRRTRRVASVALATAAVVAIAVGGPLLDSGHKNHVRPSGTVGSGEVQAHPDQSPPRELIGAGDAVLAAYYTAKIQPQTDRRAVSARTYWLLDPKTGKYEKDSRWSFVAVAPGLRTAAVLERDLPAHRIGLLDLATRKVERWIPVRHGVGGLAFSYDGTRLVATTYDENPDLRVREKLFRGKGKRDGWMWGVRFGESSRSGFYDLDVASGAGSWSPVASGRDINSRADFAFSRTGELVYGQRIGGRDGLQQFYDLKGDEVAAPANEKYLRSDVPARLSPSGRLAALGLTKEVGGRPGRSYSSVRDPRTGKEITKVRGGHLLAWADEKHLIAWERVTSLEEEYRPQLVLVTIGSDKVVPLSGVQKPAEPTDLVEPWEPVFARR</sequence>
<evidence type="ECO:0000256" key="1">
    <source>
        <dbReference type="SAM" id="MobiDB-lite"/>
    </source>
</evidence>
<keyword evidence="2" id="KW-0812">Transmembrane</keyword>